<feature type="transmembrane region" description="Helical" evidence="2">
    <location>
        <begin position="7"/>
        <end position="25"/>
    </location>
</feature>
<evidence type="ECO:0000256" key="2">
    <source>
        <dbReference type="SAM" id="Phobius"/>
    </source>
</evidence>
<dbReference type="Proteomes" id="UP000178735">
    <property type="component" value="Unassembled WGS sequence"/>
</dbReference>
<dbReference type="AlphaFoldDB" id="A0A1F7WSU8"/>
<name>A0A1F7WSU8_9BACT</name>
<comment type="caution">
    <text evidence="3">The sequence shown here is derived from an EMBL/GenBank/DDBJ whole genome shotgun (WGS) entry which is preliminary data.</text>
</comment>
<dbReference type="EMBL" id="MGFH01000093">
    <property type="protein sequence ID" value="OGM05862.1"/>
    <property type="molecule type" value="Genomic_DNA"/>
</dbReference>
<keyword evidence="2" id="KW-0812">Transmembrane</keyword>
<sequence length="199" mass="20961">MLDAYIKYVRYLAVFTIVGMIFYGGCTSTSNVTHEAAGIVIPSVSPSVSTLTSAETEEAEIVKNGKFSTVTVTFQNLNAIPVTLKYYKVEYQDGYNGEKIGSLSFGADLAQTIPGSTAGTSATAATTATTPTTATTGSTASASGNSITLSVVNQKVKNEMYRVLTDSTDNRILTAKITFYGIDYNANGLELNASVTIVP</sequence>
<proteinExistence type="predicted"/>
<evidence type="ECO:0000256" key="1">
    <source>
        <dbReference type="SAM" id="MobiDB-lite"/>
    </source>
</evidence>
<protein>
    <submittedName>
        <fullName evidence="3">Uncharacterized protein</fullName>
    </submittedName>
</protein>
<keyword evidence="2" id="KW-0472">Membrane</keyword>
<evidence type="ECO:0000313" key="3">
    <source>
        <dbReference type="EMBL" id="OGM05862.1"/>
    </source>
</evidence>
<reference evidence="3 4" key="1">
    <citation type="journal article" date="2016" name="Nat. Commun.">
        <title>Thousands of microbial genomes shed light on interconnected biogeochemical processes in an aquifer system.</title>
        <authorList>
            <person name="Anantharaman K."/>
            <person name="Brown C.T."/>
            <person name="Hug L.A."/>
            <person name="Sharon I."/>
            <person name="Castelle C.J."/>
            <person name="Probst A.J."/>
            <person name="Thomas B.C."/>
            <person name="Singh A."/>
            <person name="Wilkins M.J."/>
            <person name="Karaoz U."/>
            <person name="Brodie E.L."/>
            <person name="Williams K.H."/>
            <person name="Hubbard S.S."/>
            <person name="Banfield J.F."/>
        </authorList>
    </citation>
    <scope>NUCLEOTIDE SEQUENCE [LARGE SCALE GENOMIC DNA]</scope>
</reference>
<feature type="region of interest" description="Disordered" evidence="1">
    <location>
        <begin position="118"/>
        <end position="140"/>
    </location>
</feature>
<gene>
    <name evidence="3" type="ORF">A2008_01675</name>
</gene>
<organism evidence="3 4">
    <name type="scientific">Candidatus Wallbacteria bacterium GWC2_49_35</name>
    <dbReference type="NCBI Taxonomy" id="1817813"/>
    <lineage>
        <taxon>Bacteria</taxon>
        <taxon>Candidatus Walliibacteriota</taxon>
    </lineage>
</organism>
<keyword evidence="2" id="KW-1133">Transmembrane helix</keyword>
<evidence type="ECO:0000313" key="4">
    <source>
        <dbReference type="Proteomes" id="UP000178735"/>
    </source>
</evidence>
<dbReference type="STRING" id="1817813.A2008_01675"/>
<accession>A0A1F7WSU8</accession>